<dbReference type="RefSeq" id="WP_281932604.1">
    <property type="nucleotide sequence ID" value="NZ_AP027144.1"/>
</dbReference>
<evidence type="ECO:0000256" key="1">
    <source>
        <dbReference type="SAM" id="MobiDB-lite"/>
    </source>
</evidence>
<dbReference type="Proteomes" id="UP001317629">
    <property type="component" value="Plasmid pSS37A-Re-2"/>
</dbReference>
<organism evidence="2 3">
    <name type="scientific">Methylocystis iwaonis</name>
    <dbReference type="NCBI Taxonomy" id="2885079"/>
    <lineage>
        <taxon>Bacteria</taxon>
        <taxon>Pseudomonadati</taxon>
        <taxon>Pseudomonadota</taxon>
        <taxon>Alphaproteobacteria</taxon>
        <taxon>Hyphomicrobiales</taxon>
        <taxon>Methylocystaceae</taxon>
        <taxon>Methylocystis</taxon>
    </lineage>
</organism>
<sequence length="65" mass="6925">MASELEMTAAALEATQEIIRISKTELNGIKGRQKDAALEQGVQPASDLGKDVAQTDPLGKVPPHR</sequence>
<gene>
    <name evidence="2" type="ORF">SS37A_40540</name>
</gene>
<feature type="region of interest" description="Disordered" evidence="1">
    <location>
        <begin position="32"/>
        <end position="65"/>
    </location>
</feature>
<name>A0ABM8EEN9_9HYPH</name>
<reference evidence="2 3" key="1">
    <citation type="journal article" date="2023" name="Int. J. Syst. Evol. Microbiol.">
        <title>Methylocystis iwaonis sp. nov., a type II methane-oxidizing bacterium from surface soil of a rice paddy field in Japan, and emended description of the genus Methylocystis (ex Whittenbury et al. 1970) Bowman et al. 1993.</title>
        <authorList>
            <person name="Kaise H."/>
            <person name="Sawadogo J.B."/>
            <person name="Alam M.S."/>
            <person name="Ueno C."/>
            <person name="Dianou D."/>
            <person name="Shinjo R."/>
            <person name="Asakawa S."/>
        </authorList>
    </citation>
    <scope>NUCLEOTIDE SEQUENCE [LARGE SCALE GENOMIC DNA]</scope>
    <source>
        <strain evidence="2 3">SS37A-Re</strain>
    </source>
</reference>
<dbReference type="EMBL" id="AP027144">
    <property type="protein sequence ID" value="BDV36524.1"/>
    <property type="molecule type" value="Genomic_DNA"/>
</dbReference>
<proteinExistence type="predicted"/>
<evidence type="ECO:0008006" key="4">
    <source>
        <dbReference type="Google" id="ProtNLM"/>
    </source>
</evidence>
<evidence type="ECO:0000313" key="3">
    <source>
        <dbReference type="Proteomes" id="UP001317629"/>
    </source>
</evidence>
<protein>
    <recommendedName>
        <fullName evidence="4">CsbD family protein</fullName>
    </recommendedName>
</protein>
<evidence type="ECO:0000313" key="2">
    <source>
        <dbReference type="EMBL" id="BDV36524.1"/>
    </source>
</evidence>
<geneLocation type="plasmid" evidence="2 3">
    <name>pSS37A-Re-2</name>
</geneLocation>
<keyword evidence="3" id="KW-1185">Reference proteome</keyword>
<keyword evidence="2" id="KW-0614">Plasmid</keyword>
<accession>A0ABM8EEN9</accession>